<comment type="caution">
    <text evidence="2">The sequence shown here is derived from an EMBL/GenBank/DDBJ whole genome shotgun (WGS) entry which is preliminary data.</text>
</comment>
<dbReference type="Pfam" id="PF05275">
    <property type="entry name" value="CopB"/>
    <property type="match status" value="1"/>
</dbReference>
<organism evidence="2 3">
    <name type="scientific">Acinetobacter gandensis</name>
    <dbReference type="NCBI Taxonomy" id="1443941"/>
    <lineage>
        <taxon>Bacteria</taxon>
        <taxon>Pseudomonadati</taxon>
        <taxon>Pseudomonadota</taxon>
        <taxon>Gammaproteobacteria</taxon>
        <taxon>Moraxellales</taxon>
        <taxon>Moraxellaceae</taxon>
        <taxon>Acinetobacter</taxon>
    </lineage>
</organism>
<dbReference type="InterPro" id="IPR036709">
    <property type="entry name" value="Autotransporte_beta_dom_sf"/>
</dbReference>
<dbReference type="AlphaFoldDB" id="A0A1A7REL9"/>
<dbReference type="OrthoDB" id="9778934at2"/>
<dbReference type="EMBL" id="LZDS01000002">
    <property type="protein sequence ID" value="OBX29878.1"/>
    <property type="molecule type" value="Genomic_DNA"/>
</dbReference>
<evidence type="ECO:0000313" key="3">
    <source>
        <dbReference type="Proteomes" id="UP000185753"/>
    </source>
</evidence>
<dbReference type="GO" id="GO:0005507">
    <property type="term" value="F:copper ion binding"/>
    <property type="evidence" value="ECO:0007669"/>
    <property type="project" value="InterPro"/>
</dbReference>
<keyword evidence="1" id="KW-0732">Signal</keyword>
<dbReference type="GO" id="GO:0009279">
    <property type="term" value="C:cell outer membrane"/>
    <property type="evidence" value="ECO:0007669"/>
    <property type="project" value="InterPro"/>
</dbReference>
<sequence>MRIIKSFTLSAVTLALGSMTSTLWAMGEHTDAHMSSHQMRDMSDMQNLAKDVVTDSAQINHAEHAEHAVELPIASTEIYAHTADHRIEHGGQIYQSTEIDSRWLSNSDGEGFLKSELESRIGTDENKLFLKLHADKAESAKADYAAQAMYSRMISDFWDVQAGVRYRYDQKHSSDKSRYDAALGLHGLAPYFFETDAYLFVGQDNQVSFSLETERDILLTQKLITQPYLNMNVVFSDDSRYAQKTGLNDVWLGVETRYEISKKIMPFVDIAYHYEKGDKQTAWQTKTDSEADWWYGAGVRMKF</sequence>
<dbReference type="RefSeq" id="WP_067761887.1">
    <property type="nucleotide sequence ID" value="NZ_LZDS01000002.1"/>
</dbReference>
<proteinExistence type="predicted"/>
<evidence type="ECO:0000256" key="1">
    <source>
        <dbReference type="SAM" id="SignalP"/>
    </source>
</evidence>
<dbReference type="Proteomes" id="UP000185753">
    <property type="component" value="Unassembled WGS sequence"/>
</dbReference>
<accession>A0A1A7REL9</accession>
<dbReference type="STRING" id="1443941.A9J31_11155"/>
<evidence type="ECO:0000313" key="2">
    <source>
        <dbReference type="EMBL" id="OBX29878.1"/>
    </source>
</evidence>
<protein>
    <submittedName>
        <fullName evidence="2">Copper resistance protein CopB</fullName>
    </submittedName>
</protein>
<feature type="chain" id="PRO_5008360843" evidence="1">
    <location>
        <begin position="26"/>
        <end position="303"/>
    </location>
</feature>
<dbReference type="InterPro" id="IPR007939">
    <property type="entry name" value="Cu-R_B_prcur"/>
</dbReference>
<name>A0A1A7REL9_9GAMM</name>
<gene>
    <name evidence="2" type="ORF">A9J31_11155</name>
</gene>
<dbReference type="SUPFAM" id="SSF103515">
    <property type="entry name" value="Autotransporter"/>
    <property type="match status" value="1"/>
</dbReference>
<dbReference type="GO" id="GO:0006878">
    <property type="term" value="P:intracellular copper ion homeostasis"/>
    <property type="evidence" value="ECO:0007669"/>
    <property type="project" value="InterPro"/>
</dbReference>
<keyword evidence="3" id="KW-1185">Reference proteome</keyword>
<reference evidence="3" key="1">
    <citation type="submission" date="2016-06" db="EMBL/GenBank/DDBJ databases">
        <authorList>
            <person name="Radolfova-Krizova L."/>
            <person name="Nemec A."/>
        </authorList>
    </citation>
    <scope>NUCLEOTIDE SEQUENCE [LARGE SCALE GENOMIC DNA]</scope>
    <source>
        <strain evidence="3">ANC 4275</strain>
    </source>
</reference>
<feature type="signal peptide" evidence="1">
    <location>
        <begin position="1"/>
        <end position="25"/>
    </location>
</feature>